<feature type="compositionally biased region" description="Basic residues" evidence="3">
    <location>
        <begin position="1"/>
        <end position="11"/>
    </location>
</feature>
<dbReference type="HOGENOM" id="CLU_003753_0_0_1"/>
<dbReference type="PANTHER" id="PTHR48287">
    <property type="entry name" value="ARM REPEAT SUPERFAMILY PROTEIN"/>
    <property type="match status" value="1"/>
</dbReference>
<dbReference type="OMA" id="PDQMKHR"/>
<feature type="compositionally biased region" description="Polar residues" evidence="3">
    <location>
        <begin position="19"/>
        <end position="29"/>
    </location>
</feature>
<feature type="region of interest" description="Disordered" evidence="3">
    <location>
        <begin position="1"/>
        <end position="39"/>
    </location>
</feature>
<feature type="region of interest" description="Disordered" evidence="3">
    <location>
        <begin position="1062"/>
        <end position="1086"/>
    </location>
</feature>
<dbReference type="PANTHER" id="PTHR48287:SF1">
    <property type="entry name" value="ARM REPEAT SUPERFAMILY PROTEIN"/>
    <property type="match status" value="1"/>
</dbReference>
<evidence type="ECO:0000259" key="5">
    <source>
        <dbReference type="Pfam" id="PF25772"/>
    </source>
</evidence>
<keyword evidence="2" id="KW-0539">Nucleus</keyword>
<dbReference type="STRING" id="31234.E3M439"/>
<feature type="domain" description="RRP12 N-terminal HEAT" evidence="5">
    <location>
        <begin position="110"/>
        <end position="350"/>
    </location>
</feature>
<dbReference type="InterPro" id="IPR057860">
    <property type="entry name" value="HEAT_RRP12_N"/>
</dbReference>
<accession>E3M439</accession>
<dbReference type="InterPro" id="IPR016024">
    <property type="entry name" value="ARM-type_fold"/>
</dbReference>
<comment type="subcellular location">
    <subcellularLocation>
        <location evidence="1">Nucleus</location>
    </subcellularLocation>
</comment>
<dbReference type="FunCoup" id="E3M439">
    <property type="interactions" value="2156"/>
</dbReference>
<protein>
    <submittedName>
        <fullName evidence="6">Uncharacterized protein</fullName>
    </submittedName>
</protein>
<dbReference type="EMBL" id="DS268424">
    <property type="protein sequence ID" value="EFO91561.1"/>
    <property type="molecule type" value="Genomic_DNA"/>
</dbReference>
<feature type="compositionally biased region" description="Acidic residues" evidence="3">
    <location>
        <begin position="1228"/>
        <end position="1243"/>
    </location>
</feature>
<dbReference type="Pfam" id="PF25772">
    <property type="entry name" value="HEAT_RRP12_N"/>
    <property type="match status" value="1"/>
</dbReference>
<feature type="region of interest" description="Disordered" evidence="3">
    <location>
        <begin position="1276"/>
        <end position="1315"/>
    </location>
</feature>
<dbReference type="Pfam" id="PF08161">
    <property type="entry name" value="RRP12_HEAT"/>
    <property type="match status" value="1"/>
</dbReference>
<evidence type="ECO:0000313" key="7">
    <source>
        <dbReference type="Proteomes" id="UP000008281"/>
    </source>
</evidence>
<proteinExistence type="predicted"/>
<dbReference type="GO" id="GO:0005634">
    <property type="term" value="C:nucleus"/>
    <property type="evidence" value="ECO:0007669"/>
    <property type="project" value="UniProtKB-SubCell"/>
</dbReference>
<dbReference type="SUPFAM" id="SSF48371">
    <property type="entry name" value="ARM repeat"/>
    <property type="match status" value="1"/>
</dbReference>
<dbReference type="Proteomes" id="UP000008281">
    <property type="component" value="Unassembled WGS sequence"/>
</dbReference>
<dbReference type="eggNOG" id="KOG1248">
    <property type="taxonomic scope" value="Eukaryota"/>
</dbReference>
<feature type="compositionally biased region" description="Acidic residues" evidence="3">
    <location>
        <begin position="1068"/>
        <end position="1077"/>
    </location>
</feature>
<dbReference type="InterPro" id="IPR052087">
    <property type="entry name" value="RRP12"/>
</dbReference>
<evidence type="ECO:0000259" key="4">
    <source>
        <dbReference type="Pfam" id="PF08161"/>
    </source>
</evidence>
<name>E3M439_CAERE</name>
<evidence type="ECO:0000313" key="6">
    <source>
        <dbReference type="EMBL" id="EFO91561.1"/>
    </source>
</evidence>
<evidence type="ECO:0000256" key="1">
    <source>
        <dbReference type="ARBA" id="ARBA00004123"/>
    </source>
</evidence>
<feature type="region of interest" description="Disordered" evidence="3">
    <location>
        <begin position="1185"/>
        <end position="1255"/>
    </location>
</feature>
<keyword evidence="7" id="KW-1185">Reference proteome</keyword>
<evidence type="ECO:0000256" key="2">
    <source>
        <dbReference type="ARBA" id="ARBA00023242"/>
    </source>
</evidence>
<organism evidence="7">
    <name type="scientific">Caenorhabditis remanei</name>
    <name type="common">Caenorhabditis vulgaris</name>
    <dbReference type="NCBI Taxonomy" id="31234"/>
    <lineage>
        <taxon>Eukaryota</taxon>
        <taxon>Metazoa</taxon>
        <taxon>Ecdysozoa</taxon>
        <taxon>Nematoda</taxon>
        <taxon>Chromadorea</taxon>
        <taxon>Rhabditida</taxon>
        <taxon>Rhabditina</taxon>
        <taxon>Rhabditomorpha</taxon>
        <taxon>Rhabditoidea</taxon>
        <taxon>Rhabditidae</taxon>
        <taxon>Peloderinae</taxon>
        <taxon>Caenorhabditis</taxon>
    </lineage>
</organism>
<feature type="domain" description="RRP12 HEAT" evidence="4">
    <location>
        <begin position="423"/>
        <end position="683"/>
    </location>
</feature>
<dbReference type="OrthoDB" id="2192888at2759"/>
<sequence length="1347" mass="149292">MGGGKFRHRTSNKGAAKFNSGSACESNPTRSKHRSAATAARNASFGGAGMLAVEDRPMNLAADDMLSALPIHSMDIGSSKSMVSEGGISKLSGFTACTNPAFDSVNRVWKSGSSIQAEVVSVLAAIAEVIKERDGKETDVEYCAALMTALEGSSLGNPRRTAAIAYLLHLIVRKVPKEVLQAQFHRFVQILYTKLLENVDSTEGSALKNLISVLGIILRAQQASVWASANTRNMLVSVAALAAHDKPWVRTMARRVIRAVLTDPVTATDNGLHPASGAVGQLILNHIENFLGRSNGDNTNVVRYLCLLEGVMHKMPANLFKKMAESMLKCFAISDSMVKCSSLQCLHRALQRQPCDSALPTETNALLLTALRQLGSSVTDVTVTAYWMQALAEAHVCLTAKDSKKSVQQAFQTLPLFVKIFESGNEQLAQVTYQSLTRVIENSIQDDSDCGKFLLAQLHAAMTMKSASVWKFILRAQMKLYETCGDGLQGSELTKVLEDLARLRQSDDCFCKTELDFTIGAAVRHIGVEHVMKVLSLDVDPDAAILSTDFTRSWLLPVLRVNIHNAPISLFISHFLPIAMKIHRRLPTLQAQVQRLYSTFQFQLWELLPSFCESPADLETSFPDIAPILGAALNERKDLRMTVLNAIRRALRFSLEPDAPPERMEVMSRYAKNFMPIFFNMYTGSITDGGYDDKGVRLSVLEAIRLYTEVTPADLVTRYVDSAIAKSKESEESSSATTASQKQARVLDILCALAKVAENDNVSKILDTILPWFNSIDVNGVQKKAYRILEEVIQRRSNPEIEHLLETRNDYVENALFKPIASISFPARASYCSCVHMLFDGCRSTKEVTDLTEKLIVNIIMLLDKDNNVHTRTNSSKCIQFVCSKILDMVEDPTIDTPSAALEPVLSKLYELTTLTSSQKTTGDIALNVARSCLVAANIIAQKQIKILNTIATSKMISFACSWIGEGRAAVRILAIRLLRVLCQKIPEVMLQQFREQILNTVFEGQLTSDLTIKVRKANRLLLEVLVEKFGVDVLQKYTDKPDWLKQMKNIEKLRKRKIRKAASGEGMEQDGDDDDGVSAISGSNVSGRTAGADTILELLEDSDADNESDSEEQLMKKSRVGSVWLKNEGDGDVPMDLLDSSRMMDQITTMNPALLEKRKKKALEKRQKVEAGFQFSKDGKMIVLGDDEEDEDKKQIGKRKMRSGFDGLGDDEDEGARGNKRVKENESDSEDGIMSDDDEDDARDAKTYISKAPSYGGKGIYRWVVSQTKFAKNRFYRDTSGKSQVGSSIGVKKHQRQKSDQQKQKPKQKGVQPYAYVPLRNKTVKQDVRQILKAKRKSGKGKKVTF</sequence>
<gene>
    <name evidence="6" type="ORF">CRE_11855</name>
</gene>
<feature type="compositionally biased region" description="Basic and acidic residues" evidence="3">
    <location>
        <begin position="1216"/>
        <end position="1227"/>
    </location>
</feature>
<dbReference type="InParanoid" id="E3M439"/>
<dbReference type="InterPro" id="IPR012978">
    <property type="entry name" value="HEAT_RRP12"/>
</dbReference>
<reference evidence="6" key="1">
    <citation type="submission" date="2007-07" db="EMBL/GenBank/DDBJ databases">
        <title>PCAP assembly of the Caenorhabditis remanei genome.</title>
        <authorList>
            <consortium name="The Caenorhabditis remanei Sequencing Consortium"/>
            <person name="Wilson R.K."/>
        </authorList>
    </citation>
    <scope>NUCLEOTIDE SEQUENCE [LARGE SCALE GENOMIC DNA]</scope>
    <source>
        <strain evidence="6">PB4641</strain>
    </source>
</reference>
<evidence type="ECO:0000256" key="3">
    <source>
        <dbReference type="SAM" id="MobiDB-lite"/>
    </source>
</evidence>